<name>A0A366HPQ8_9BACT</name>
<dbReference type="PROSITE" id="PS00149">
    <property type="entry name" value="SULFATASE_2"/>
    <property type="match status" value="1"/>
</dbReference>
<evidence type="ECO:0000256" key="5">
    <source>
        <dbReference type="SAM" id="MobiDB-lite"/>
    </source>
</evidence>
<feature type="signal peptide" evidence="6">
    <location>
        <begin position="1"/>
        <end position="23"/>
    </location>
</feature>
<reference evidence="8 9" key="1">
    <citation type="submission" date="2018-06" db="EMBL/GenBank/DDBJ databases">
        <title>Genomic Encyclopedia of Type Strains, Phase IV (KMG-IV): sequencing the most valuable type-strain genomes for metagenomic binning, comparative biology and taxonomic classification.</title>
        <authorList>
            <person name="Goeker M."/>
        </authorList>
    </citation>
    <scope>NUCLEOTIDE SEQUENCE [LARGE SCALE GENOMIC DNA]</scope>
    <source>
        <strain evidence="8 9">DSM 25532</strain>
    </source>
</reference>
<evidence type="ECO:0000256" key="3">
    <source>
        <dbReference type="ARBA" id="ARBA00022801"/>
    </source>
</evidence>
<dbReference type="AlphaFoldDB" id="A0A366HPQ8"/>
<evidence type="ECO:0000313" key="9">
    <source>
        <dbReference type="Proteomes" id="UP000253426"/>
    </source>
</evidence>
<dbReference type="Pfam" id="PF00884">
    <property type="entry name" value="Sulfatase"/>
    <property type="match status" value="1"/>
</dbReference>
<evidence type="ECO:0000256" key="4">
    <source>
        <dbReference type="ARBA" id="ARBA00023180"/>
    </source>
</evidence>
<keyword evidence="2 6" id="KW-0732">Signal</keyword>
<proteinExistence type="inferred from homology"/>
<dbReference type="InterPro" id="IPR017850">
    <property type="entry name" value="Alkaline_phosphatase_core_sf"/>
</dbReference>
<dbReference type="OrthoDB" id="9762324at2"/>
<evidence type="ECO:0000256" key="6">
    <source>
        <dbReference type="SAM" id="SignalP"/>
    </source>
</evidence>
<dbReference type="CDD" id="cd16031">
    <property type="entry name" value="G6S_like"/>
    <property type="match status" value="1"/>
</dbReference>
<dbReference type="Proteomes" id="UP000253426">
    <property type="component" value="Unassembled WGS sequence"/>
</dbReference>
<dbReference type="PANTHER" id="PTHR43108">
    <property type="entry name" value="N-ACETYLGLUCOSAMINE-6-SULFATASE FAMILY MEMBER"/>
    <property type="match status" value="1"/>
</dbReference>
<feature type="chain" id="PRO_5016918792" evidence="6">
    <location>
        <begin position="24"/>
        <end position="504"/>
    </location>
</feature>
<dbReference type="GO" id="GO:0016787">
    <property type="term" value="F:hydrolase activity"/>
    <property type="evidence" value="ECO:0007669"/>
    <property type="project" value="UniProtKB-KW"/>
</dbReference>
<accession>A0A366HPQ8</accession>
<dbReference type="RefSeq" id="WP_113957215.1">
    <property type="nucleotide sequence ID" value="NZ_QNRR01000002.1"/>
</dbReference>
<keyword evidence="4" id="KW-0325">Glycoprotein</keyword>
<keyword evidence="3" id="KW-0378">Hydrolase</keyword>
<dbReference type="PANTHER" id="PTHR43108:SF6">
    <property type="entry name" value="N-SULPHOGLUCOSAMINE SULPHOHYDROLASE"/>
    <property type="match status" value="1"/>
</dbReference>
<feature type="region of interest" description="Disordered" evidence="5">
    <location>
        <begin position="471"/>
        <end position="504"/>
    </location>
</feature>
<feature type="domain" description="Sulfatase N-terminal" evidence="7">
    <location>
        <begin position="35"/>
        <end position="368"/>
    </location>
</feature>
<comment type="similarity">
    <text evidence="1">Belongs to the sulfatase family.</text>
</comment>
<dbReference type="EMBL" id="QNRR01000002">
    <property type="protein sequence ID" value="RBP45631.1"/>
    <property type="molecule type" value="Genomic_DNA"/>
</dbReference>
<dbReference type="SUPFAM" id="SSF53649">
    <property type="entry name" value="Alkaline phosphatase-like"/>
    <property type="match status" value="1"/>
</dbReference>
<evidence type="ECO:0000256" key="2">
    <source>
        <dbReference type="ARBA" id="ARBA00022729"/>
    </source>
</evidence>
<dbReference type="InterPro" id="IPR000917">
    <property type="entry name" value="Sulfatase_N"/>
</dbReference>
<dbReference type="Gene3D" id="3.40.720.10">
    <property type="entry name" value="Alkaline Phosphatase, subunit A"/>
    <property type="match status" value="1"/>
</dbReference>
<evidence type="ECO:0000313" key="8">
    <source>
        <dbReference type="EMBL" id="RBP45631.1"/>
    </source>
</evidence>
<organism evidence="8 9">
    <name type="scientific">Roseimicrobium gellanilyticum</name>
    <dbReference type="NCBI Taxonomy" id="748857"/>
    <lineage>
        <taxon>Bacteria</taxon>
        <taxon>Pseudomonadati</taxon>
        <taxon>Verrucomicrobiota</taxon>
        <taxon>Verrucomicrobiia</taxon>
        <taxon>Verrucomicrobiales</taxon>
        <taxon>Verrucomicrobiaceae</taxon>
        <taxon>Roseimicrobium</taxon>
    </lineage>
</organism>
<protein>
    <submittedName>
        <fullName evidence="8">Arylsulfatase A-like enzyme</fullName>
    </submittedName>
</protein>
<evidence type="ECO:0000256" key="1">
    <source>
        <dbReference type="ARBA" id="ARBA00008779"/>
    </source>
</evidence>
<keyword evidence="9" id="KW-1185">Reference proteome</keyword>
<dbReference type="InterPro" id="IPR024607">
    <property type="entry name" value="Sulfatase_CS"/>
</dbReference>
<evidence type="ECO:0000259" key="7">
    <source>
        <dbReference type="Pfam" id="PF00884"/>
    </source>
</evidence>
<comment type="caution">
    <text evidence="8">The sequence shown here is derived from an EMBL/GenBank/DDBJ whole genome shotgun (WGS) entry which is preliminary data.</text>
</comment>
<gene>
    <name evidence="8" type="ORF">DES53_10213</name>
</gene>
<sequence>MNSWLLSALAVVTLPLGHVAAQAPSPSSASTSKRPNILFLFADDQRYDTLGCAGHPIIRTPAIDALASEGVRFRNAFVTTSVCWVSRATVLTGQWARTHALRDSLPTVKPESLAHTFPVELRQAGYRTGHIGKWHMMAPPGFKPESQYDVYEPVGRNPYLKSMPDGTKRHETDIICDRGIEFIKVQPKDQPFCLNLWFNAAHAEDGDKRPGIGHYPWPPSTDGMYEDTKIPPPRLGAPAIYESQPEFLKQSINRERFFWGYDTPEKYEINVRAYFRMISGIDKAIARVLQVLRDAGLADNTIIVYTADNGYYLGDRGFQGKWSHYDESLRVPMIIYDPRLPKEKRGRVLDEMALNVDLPATFLDWAGVAKPAGYQGSSLAPLVRGEQPTTWRDHFFCEHLDLAPTLTWEGMRGQQYMYARYVDQPAPSNELLYDLKADKDELKNVAADPAHAEALKAMRALCNQERDARGGALLPMGERGYRKNAPGKKPGGKKVSTPTVPTQS</sequence>